<evidence type="ECO:0000313" key="2">
    <source>
        <dbReference type="EMBL" id="MBK1446168.1"/>
    </source>
</evidence>
<evidence type="ECO:0000313" key="3">
    <source>
        <dbReference type="Proteomes" id="UP000660083"/>
    </source>
</evidence>
<sequence length="57" mass="6792">MQKTTQWIIFYYLVVIHQYYLTEAFLDISAKVLILIIDLVIVLTFPLLSYFFQSIDS</sequence>
<comment type="caution">
    <text evidence="2">The sequence shown here is derived from an EMBL/GenBank/DDBJ whole genome shotgun (WGS) entry which is preliminary data.</text>
</comment>
<organism evidence="2 3">
    <name type="scientific">Acinetobacter pittii</name>
    <name type="common">Acinetobacter genomosp. 3</name>
    <dbReference type="NCBI Taxonomy" id="48296"/>
    <lineage>
        <taxon>Bacteria</taxon>
        <taxon>Pseudomonadati</taxon>
        <taxon>Pseudomonadota</taxon>
        <taxon>Gammaproteobacteria</taxon>
        <taxon>Moraxellales</taxon>
        <taxon>Moraxellaceae</taxon>
        <taxon>Acinetobacter</taxon>
        <taxon>Acinetobacter calcoaceticus/baumannii complex</taxon>
    </lineage>
</organism>
<gene>
    <name evidence="2" type="ORF">JDA50_17315</name>
</gene>
<feature type="transmembrane region" description="Helical" evidence="1">
    <location>
        <begin position="32"/>
        <end position="52"/>
    </location>
</feature>
<keyword evidence="1" id="KW-0812">Transmembrane</keyword>
<proteinExistence type="predicted"/>
<feature type="transmembrane region" description="Helical" evidence="1">
    <location>
        <begin position="7"/>
        <end position="26"/>
    </location>
</feature>
<accession>A0A8I1HB38</accession>
<name>A0A8I1HB38_ACIPI</name>
<evidence type="ECO:0000256" key="1">
    <source>
        <dbReference type="SAM" id="Phobius"/>
    </source>
</evidence>
<keyword evidence="1" id="KW-1133">Transmembrane helix</keyword>
<keyword evidence="1" id="KW-0472">Membrane</keyword>
<dbReference type="Proteomes" id="UP000660083">
    <property type="component" value="Unassembled WGS sequence"/>
</dbReference>
<dbReference type="EMBL" id="JAEFCT010000017">
    <property type="protein sequence ID" value="MBK1446168.1"/>
    <property type="molecule type" value="Genomic_DNA"/>
</dbReference>
<reference evidence="2" key="1">
    <citation type="submission" date="2020-12" db="EMBL/GenBank/DDBJ databases">
        <authorList>
            <person name="Chopjitt P."/>
        </authorList>
    </citation>
    <scope>NUCLEOTIDE SEQUENCE</scope>
    <source>
        <strain evidence="2">AP1</strain>
    </source>
</reference>
<dbReference type="RefSeq" id="WP_155394939.1">
    <property type="nucleotide sequence ID" value="NZ_CP021428.1"/>
</dbReference>
<protein>
    <submittedName>
        <fullName evidence="2">Uncharacterized protein</fullName>
    </submittedName>
</protein>
<dbReference type="AlphaFoldDB" id="A0A8I1HB38"/>